<dbReference type="InterPro" id="IPR043146">
    <property type="entry name" value="Penicillin_amidase_N_B-knob"/>
</dbReference>
<evidence type="ECO:0000256" key="2">
    <source>
        <dbReference type="ARBA" id="ARBA00022801"/>
    </source>
</evidence>
<feature type="transmembrane region" description="Helical" evidence="4">
    <location>
        <begin position="20"/>
        <end position="41"/>
    </location>
</feature>
<dbReference type="EMBL" id="JBHUEM010000052">
    <property type="protein sequence ID" value="MFD1738945.1"/>
    <property type="molecule type" value="Genomic_DNA"/>
</dbReference>
<keyword evidence="6" id="KW-1185">Reference proteome</keyword>
<sequence length="802" mass="90431">MEVIVKKRVKRWPATRKWQITLSIVLGIVFLLACAAGYFFWLLGKSAPKIEGTLEISGLTEEVTVYRDSAGVPHIEAQNIHDLYFAQGFVTAQDRIFQMDLSRRQASGQLSEVVGAKAIDRDRFFRTLGLRRAAEASFDMYSDEAKQTLSAYAAGVNAYIKEAKESNSFPIEFTILGYEPTEWTEIDSLAIGKYMAFDLGGHWEGQAFRAYLLKTFPEEKALDLFVSYPEDGPTIIQAVKGSDIDFPKSFASSVIPHEFNGSNNWVVSGEKSASGFPLLADDPHLGLATPAIWYETHLQSPELNVSGVIFAGIPGIILGRNDHISWGVTNVGPDVQDLYIEKRNPENKHEFLYNDEWIKADVITETIHVKNQDSIDHEVVITRHGPILSEFAHYDETDTALALRWTALDPSPELEAVLQFSKATDWEEFKEALTLFHTPAQNFVFASTDGTIAYRANGLIPIRKNGDSMLPVPGWTDEYEWTGYIPWDELPTIINPEEGFISTANNKVVGDDYRYHITHTWAQPYRQDRIREFLLSKETFTADDMMKLQFDHHNLQAEEFVPMFEKYLKNDSLRDIDIEALALLETWDFTDRIDHGAPLLFHFWMEEIANYLFHDDIHPDMLPLFDGKAQVVDQLLRKADKGEPGPWMEEKGGLETVLHESLKLAVDRAADIQGKSPAKWKWGELHAVTFAHPLSSVKPLNVLFNSQGAIPMQGSRITVGAAGWNSTTGQVTHGAAWRSVIDMKNPKESYNVVGPGQSGHVSSKWYQDQMDDWTTGGYHLTVTDGSYREDSSRLLLIPSEEN</sequence>
<dbReference type="Gene3D" id="1.10.439.10">
    <property type="entry name" value="Penicillin Amidohydrolase, domain 1"/>
    <property type="match status" value="1"/>
</dbReference>
<dbReference type="PIRSF" id="PIRSF001227">
    <property type="entry name" value="Pen_acylase"/>
    <property type="match status" value="1"/>
</dbReference>
<gene>
    <name evidence="5" type="ORF">ACFSCX_20750</name>
</gene>
<accession>A0ABW4LUZ8</accession>
<dbReference type="InterPro" id="IPR043147">
    <property type="entry name" value="Penicillin_amidase_A-knob"/>
</dbReference>
<keyword evidence="3" id="KW-0865">Zymogen</keyword>
<keyword evidence="4" id="KW-0812">Transmembrane</keyword>
<dbReference type="CDD" id="cd03747">
    <property type="entry name" value="Ntn_PGA_like"/>
    <property type="match status" value="1"/>
</dbReference>
<dbReference type="Proteomes" id="UP001597214">
    <property type="component" value="Unassembled WGS sequence"/>
</dbReference>
<reference evidence="6" key="1">
    <citation type="journal article" date="2019" name="Int. J. Syst. Evol. Microbiol.">
        <title>The Global Catalogue of Microorganisms (GCM) 10K type strain sequencing project: providing services to taxonomists for standard genome sequencing and annotation.</title>
        <authorList>
            <consortium name="The Broad Institute Genomics Platform"/>
            <consortium name="The Broad Institute Genome Sequencing Center for Infectious Disease"/>
            <person name="Wu L."/>
            <person name="Ma J."/>
        </authorList>
    </citation>
    <scope>NUCLEOTIDE SEQUENCE [LARGE SCALE GENOMIC DNA]</scope>
    <source>
        <strain evidence="6">CCUG 49339</strain>
    </source>
</reference>
<dbReference type="Gene3D" id="3.60.20.10">
    <property type="entry name" value="Glutamine Phosphoribosylpyrophosphate, subunit 1, domain 1"/>
    <property type="match status" value="1"/>
</dbReference>
<evidence type="ECO:0000256" key="1">
    <source>
        <dbReference type="ARBA" id="ARBA00006586"/>
    </source>
</evidence>
<organism evidence="5 6">
    <name type="scientific">Bacillus salitolerans</name>
    <dbReference type="NCBI Taxonomy" id="1437434"/>
    <lineage>
        <taxon>Bacteria</taxon>
        <taxon>Bacillati</taxon>
        <taxon>Bacillota</taxon>
        <taxon>Bacilli</taxon>
        <taxon>Bacillales</taxon>
        <taxon>Bacillaceae</taxon>
        <taxon>Bacillus</taxon>
    </lineage>
</organism>
<dbReference type="RefSeq" id="WP_377930170.1">
    <property type="nucleotide sequence ID" value="NZ_JBHUEM010000052.1"/>
</dbReference>
<evidence type="ECO:0000313" key="6">
    <source>
        <dbReference type="Proteomes" id="UP001597214"/>
    </source>
</evidence>
<dbReference type="PROSITE" id="PS51257">
    <property type="entry name" value="PROKAR_LIPOPROTEIN"/>
    <property type="match status" value="1"/>
</dbReference>
<proteinExistence type="inferred from homology"/>
<dbReference type="Pfam" id="PF01804">
    <property type="entry name" value="Penicil_amidase"/>
    <property type="match status" value="1"/>
</dbReference>
<comment type="similarity">
    <text evidence="1">Belongs to the peptidase S45 family.</text>
</comment>
<dbReference type="InterPro" id="IPR023343">
    <property type="entry name" value="Penicillin_amidase_dom1"/>
</dbReference>
<dbReference type="InterPro" id="IPR014395">
    <property type="entry name" value="Pen/GL7ACA/AHL_acylase"/>
</dbReference>
<protein>
    <submittedName>
        <fullName evidence="5">Penicillin acylase family protein</fullName>
    </submittedName>
</protein>
<evidence type="ECO:0000313" key="5">
    <source>
        <dbReference type="EMBL" id="MFD1738945.1"/>
    </source>
</evidence>
<dbReference type="SUPFAM" id="SSF56235">
    <property type="entry name" value="N-terminal nucleophile aminohydrolases (Ntn hydrolases)"/>
    <property type="match status" value="1"/>
</dbReference>
<evidence type="ECO:0000256" key="3">
    <source>
        <dbReference type="ARBA" id="ARBA00023145"/>
    </source>
</evidence>
<keyword evidence="4" id="KW-1133">Transmembrane helix</keyword>
<keyword evidence="2" id="KW-0378">Hydrolase</keyword>
<evidence type="ECO:0000256" key="4">
    <source>
        <dbReference type="SAM" id="Phobius"/>
    </source>
</evidence>
<dbReference type="Gene3D" id="1.10.1400.10">
    <property type="match status" value="1"/>
</dbReference>
<dbReference type="InterPro" id="IPR002692">
    <property type="entry name" value="S45"/>
</dbReference>
<keyword evidence="4" id="KW-0472">Membrane</keyword>
<dbReference type="PANTHER" id="PTHR34218">
    <property type="entry name" value="PEPTIDASE S45 PENICILLIN AMIDASE"/>
    <property type="match status" value="1"/>
</dbReference>
<dbReference type="PANTHER" id="PTHR34218:SF4">
    <property type="entry name" value="ACYL-HOMOSERINE LACTONE ACYLASE QUIP"/>
    <property type="match status" value="1"/>
</dbReference>
<dbReference type="InterPro" id="IPR029055">
    <property type="entry name" value="Ntn_hydrolases_N"/>
</dbReference>
<comment type="caution">
    <text evidence="5">The sequence shown here is derived from an EMBL/GenBank/DDBJ whole genome shotgun (WGS) entry which is preliminary data.</text>
</comment>
<name>A0ABW4LUZ8_9BACI</name>
<dbReference type="Gene3D" id="2.30.120.10">
    <property type="match status" value="1"/>
</dbReference>